<dbReference type="Proteomes" id="UP000887565">
    <property type="component" value="Unplaced"/>
</dbReference>
<dbReference type="WBParaSite" id="nRc.2.0.1.t30124-RA">
    <property type="protein sequence ID" value="nRc.2.0.1.t30124-RA"/>
    <property type="gene ID" value="nRc.2.0.1.g30124"/>
</dbReference>
<organism evidence="1 2">
    <name type="scientific">Romanomermis culicivorax</name>
    <name type="common">Nematode worm</name>
    <dbReference type="NCBI Taxonomy" id="13658"/>
    <lineage>
        <taxon>Eukaryota</taxon>
        <taxon>Metazoa</taxon>
        <taxon>Ecdysozoa</taxon>
        <taxon>Nematoda</taxon>
        <taxon>Enoplea</taxon>
        <taxon>Dorylaimia</taxon>
        <taxon>Mermithida</taxon>
        <taxon>Mermithoidea</taxon>
        <taxon>Mermithidae</taxon>
        <taxon>Romanomermis</taxon>
    </lineage>
</organism>
<name>A0A915JVR7_ROMCU</name>
<proteinExistence type="predicted"/>
<evidence type="ECO:0000313" key="2">
    <source>
        <dbReference type="WBParaSite" id="nRc.2.0.1.t30124-RA"/>
    </source>
</evidence>
<evidence type="ECO:0000313" key="1">
    <source>
        <dbReference type="Proteomes" id="UP000887565"/>
    </source>
</evidence>
<accession>A0A915JVR7</accession>
<reference evidence="2" key="1">
    <citation type="submission" date="2022-11" db="UniProtKB">
        <authorList>
            <consortium name="WormBaseParasite"/>
        </authorList>
    </citation>
    <scope>IDENTIFICATION</scope>
</reference>
<dbReference type="AlphaFoldDB" id="A0A915JVR7"/>
<protein>
    <submittedName>
        <fullName evidence="2">Uncharacterized protein</fullName>
    </submittedName>
</protein>
<keyword evidence="1" id="KW-1185">Reference proteome</keyword>
<sequence length="76" mass="8644">MCGAETVFGWDNVWFRCGIDQNFNRVRVALGCYEQWPGNQGVGINDWGTFHGVEMNCGAYILEQKEKSRNSDQPLV</sequence>